<comment type="subcellular location">
    <subcellularLocation>
        <location evidence="1 6">Cytoplasm</location>
        <location evidence="1 6">Cytoskeleton</location>
    </subcellularLocation>
</comment>
<evidence type="ECO:0000256" key="3">
    <source>
        <dbReference type="ARBA" id="ARBA00022490"/>
    </source>
</evidence>
<protein>
    <recommendedName>
        <fullName evidence="6">Fascin</fullName>
    </recommendedName>
</protein>
<proteinExistence type="inferred from homology"/>
<dbReference type="FunFam" id="2.80.10.50:FF:000008">
    <property type="entry name" value="Fascin"/>
    <property type="match status" value="1"/>
</dbReference>
<dbReference type="GO" id="GO:0030175">
    <property type="term" value="C:filopodium"/>
    <property type="evidence" value="ECO:0007669"/>
    <property type="project" value="TreeGrafter"/>
</dbReference>
<reference evidence="8" key="2">
    <citation type="submission" date="2025-08" db="UniProtKB">
        <authorList>
            <consortium name="Ensembl"/>
        </authorList>
    </citation>
    <scope>IDENTIFICATION</scope>
</reference>
<feature type="domain" description="Fascin-like" evidence="7">
    <location>
        <begin position="260"/>
        <end position="309"/>
    </location>
</feature>
<accession>A0AAY5ECC8</accession>
<keyword evidence="5 6" id="KW-0206">Cytoskeleton</keyword>
<dbReference type="FunFam" id="2.80.10.50:FF:000015">
    <property type="entry name" value="Fascin"/>
    <property type="match status" value="1"/>
</dbReference>
<evidence type="ECO:0000313" key="9">
    <source>
        <dbReference type="Proteomes" id="UP000314983"/>
    </source>
</evidence>
<dbReference type="GeneTree" id="ENSGT00950000183157"/>
<dbReference type="FunFam" id="2.80.10.50:FF:000010">
    <property type="entry name" value="Fascin"/>
    <property type="match status" value="1"/>
</dbReference>
<dbReference type="CDD" id="cd23344">
    <property type="entry name" value="beta-trefoil_FSCN1_rpt1"/>
    <property type="match status" value="1"/>
</dbReference>
<keyword evidence="4 6" id="KW-0009">Actin-binding</keyword>
<dbReference type="GO" id="GO:0016477">
    <property type="term" value="P:cell migration"/>
    <property type="evidence" value="ECO:0007669"/>
    <property type="project" value="TreeGrafter"/>
</dbReference>
<evidence type="ECO:0000256" key="5">
    <source>
        <dbReference type="ARBA" id="ARBA00023212"/>
    </source>
</evidence>
<name>A0AAY5ECC8_ELEEL</name>
<dbReference type="GO" id="GO:0005902">
    <property type="term" value="C:microvillus"/>
    <property type="evidence" value="ECO:0007669"/>
    <property type="project" value="TreeGrafter"/>
</dbReference>
<dbReference type="GO" id="GO:0051015">
    <property type="term" value="F:actin filament binding"/>
    <property type="evidence" value="ECO:0007669"/>
    <property type="project" value="InterPro"/>
</dbReference>
<evidence type="ECO:0000259" key="7">
    <source>
        <dbReference type="Pfam" id="PF06268"/>
    </source>
</evidence>
<dbReference type="GO" id="GO:0007163">
    <property type="term" value="P:establishment or maintenance of cell polarity"/>
    <property type="evidence" value="ECO:0007669"/>
    <property type="project" value="TreeGrafter"/>
</dbReference>
<dbReference type="GO" id="GO:0015629">
    <property type="term" value="C:actin cytoskeleton"/>
    <property type="evidence" value="ECO:0007669"/>
    <property type="project" value="TreeGrafter"/>
</dbReference>
<dbReference type="GO" id="GO:0030027">
    <property type="term" value="C:lamellipodium"/>
    <property type="evidence" value="ECO:0007669"/>
    <property type="project" value="TreeGrafter"/>
</dbReference>
<dbReference type="Proteomes" id="UP000314983">
    <property type="component" value="Chromosome 16"/>
</dbReference>
<dbReference type="SUPFAM" id="SSF50405">
    <property type="entry name" value="Actin-crosslinking proteins"/>
    <property type="match status" value="4"/>
</dbReference>
<dbReference type="Pfam" id="PF06268">
    <property type="entry name" value="Fascin"/>
    <property type="match status" value="4"/>
</dbReference>
<evidence type="ECO:0000256" key="2">
    <source>
        <dbReference type="ARBA" id="ARBA00007415"/>
    </source>
</evidence>
<dbReference type="GO" id="GO:0030426">
    <property type="term" value="C:growth cone"/>
    <property type="evidence" value="ECO:0007669"/>
    <property type="project" value="TreeGrafter"/>
</dbReference>
<sequence length="458" mass="50425">MASDGLGEPLVIRFGLINADNKYLTAEAFGFKINASATSMKKKQVWTLDKADETGDSSAVFIRSHLGRYLATDKDGNVTADTEKPGADSRFLVIAHDDGRWSLQSEPHARYLGGTEDRIVCFAQSISPAEKWSVHLAVHPQVNIYSVARKRYAHLSVERNELAIDRDVPWGVNALLTLVYLDRRYHLQTADNRFLASNGTLAVKPDTSTGFTLEFRAGKSGKSARLGKDELFVLEQSHGQVVLHCKQPTGTCPRTYIDRVDLSANQDEESDQEVFQMEMDRETKRCAFRSCSGKYWSLTPNGAVQCTASMNLRLPSRPVMGKYLAAKKNGQLLLLLLAAGEQEDFVLKLINRPLIVLRGEARLQSVAATNSVAASLSLSIIPNISHSVFSDSLGKYWTVEANGAVVSSSGAPVYFNFEFCDYNKVAIKTLEGNYLKGDQAGVLKANAQGIANATLWEY</sequence>
<dbReference type="PANTHER" id="PTHR10551">
    <property type="entry name" value="FASCIN"/>
    <property type="match status" value="1"/>
</dbReference>
<dbReference type="GO" id="GO:0031253">
    <property type="term" value="C:cell projection membrane"/>
    <property type="evidence" value="ECO:0007669"/>
    <property type="project" value="TreeGrafter"/>
</dbReference>
<reference evidence="8" key="3">
    <citation type="submission" date="2025-09" db="UniProtKB">
        <authorList>
            <consortium name="Ensembl"/>
        </authorList>
    </citation>
    <scope>IDENTIFICATION</scope>
</reference>
<dbReference type="AlphaFoldDB" id="A0AAY5ECC8"/>
<comment type="similarity">
    <text evidence="2 6">Belongs to the fascin family.</text>
</comment>
<dbReference type="Ensembl" id="ENSEEET00000054084.1">
    <property type="protein sequence ID" value="ENSEEEP00000054591.1"/>
    <property type="gene ID" value="ENSEEEG00000017440.2"/>
</dbReference>
<dbReference type="PANTHER" id="PTHR10551:SF39">
    <property type="entry name" value="FASCIN"/>
    <property type="match status" value="1"/>
</dbReference>
<dbReference type="Gene3D" id="2.80.10.50">
    <property type="match status" value="4"/>
</dbReference>
<dbReference type="GO" id="GO:0005737">
    <property type="term" value="C:cytoplasm"/>
    <property type="evidence" value="ECO:0007669"/>
    <property type="project" value="TreeGrafter"/>
</dbReference>
<keyword evidence="9" id="KW-1185">Reference proteome</keyword>
<evidence type="ECO:0000256" key="4">
    <source>
        <dbReference type="ARBA" id="ARBA00023203"/>
    </source>
</evidence>
<dbReference type="GO" id="GO:0030674">
    <property type="term" value="F:protein-macromolecule adaptor activity"/>
    <property type="evidence" value="ECO:0007669"/>
    <property type="project" value="InterPro"/>
</dbReference>
<evidence type="ECO:0000256" key="6">
    <source>
        <dbReference type="PIRNR" id="PIRNR005682"/>
    </source>
</evidence>
<dbReference type="PIRSF" id="PIRSF005682">
    <property type="entry name" value="Fascin"/>
    <property type="match status" value="1"/>
</dbReference>
<feature type="domain" description="Fascin-like" evidence="7">
    <location>
        <begin position="364"/>
        <end position="458"/>
    </location>
</feature>
<dbReference type="GO" id="GO:0051017">
    <property type="term" value="P:actin filament bundle assembly"/>
    <property type="evidence" value="ECO:0007669"/>
    <property type="project" value="TreeGrafter"/>
</dbReference>
<feature type="domain" description="Fascin-like" evidence="7">
    <location>
        <begin position="143"/>
        <end position="227"/>
    </location>
</feature>
<dbReference type="GO" id="GO:0001726">
    <property type="term" value="C:ruffle"/>
    <property type="evidence" value="ECO:0007669"/>
    <property type="project" value="TreeGrafter"/>
</dbReference>
<reference evidence="8 9" key="1">
    <citation type="submission" date="2020-05" db="EMBL/GenBank/DDBJ databases">
        <title>Electrophorus electricus (electric eel) genome, fEleEle1, primary haplotype.</title>
        <authorList>
            <person name="Myers G."/>
            <person name="Meyer A."/>
            <person name="Fedrigo O."/>
            <person name="Formenti G."/>
            <person name="Rhie A."/>
            <person name="Tracey A."/>
            <person name="Sims Y."/>
            <person name="Jarvis E.D."/>
        </authorList>
    </citation>
    <scope>NUCLEOTIDE SEQUENCE [LARGE SCALE GENOMIC DNA]</scope>
</reference>
<organism evidence="8 9">
    <name type="scientific">Electrophorus electricus</name>
    <name type="common">Electric eel</name>
    <name type="synonym">Gymnotus electricus</name>
    <dbReference type="NCBI Taxonomy" id="8005"/>
    <lineage>
        <taxon>Eukaryota</taxon>
        <taxon>Metazoa</taxon>
        <taxon>Chordata</taxon>
        <taxon>Craniata</taxon>
        <taxon>Vertebrata</taxon>
        <taxon>Euteleostomi</taxon>
        <taxon>Actinopterygii</taxon>
        <taxon>Neopterygii</taxon>
        <taxon>Teleostei</taxon>
        <taxon>Ostariophysi</taxon>
        <taxon>Gymnotiformes</taxon>
        <taxon>Gymnotoidei</taxon>
        <taxon>Gymnotidae</taxon>
        <taxon>Electrophorus</taxon>
    </lineage>
</organism>
<dbReference type="InterPro" id="IPR022768">
    <property type="entry name" value="Fascin-like_dom"/>
</dbReference>
<evidence type="ECO:0000313" key="8">
    <source>
        <dbReference type="Ensembl" id="ENSEEEP00000054591.1"/>
    </source>
</evidence>
<dbReference type="InterPro" id="IPR010431">
    <property type="entry name" value="Fascin"/>
</dbReference>
<feature type="domain" description="Fascin-like" evidence="7">
    <location>
        <begin position="21"/>
        <end position="134"/>
    </location>
</feature>
<gene>
    <name evidence="8" type="primary">fscn1b</name>
</gene>
<evidence type="ECO:0000256" key="1">
    <source>
        <dbReference type="ARBA" id="ARBA00004245"/>
    </source>
</evidence>
<dbReference type="InterPro" id="IPR008999">
    <property type="entry name" value="Actin-crosslinking"/>
</dbReference>
<keyword evidence="3 6" id="KW-0963">Cytoplasm</keyword>
<dbReference type="InterPro" id="IPR024703">
    <property type="entry name" value="Fascin_metazoans"/>
</dbReference>